<proteinExistence type="predicted"/>
<gene>
    <name evidence="1" type="ORF">CRG98_012615</name>
</gene>
<reference evidence="1 2" key="1">
    <citation type="submission" date="2017-11" db="EMBL/GenBank/DDBJ databases">
        <title>De-novo sequencing of pomegranate (Punica granatum L.) genome.</title>
        <authorList>
            <person name="Akparov Z."/>
            <person name="Amiraslanov A."/>
            <person name="Hajiyeva S."/>
            <person name="Abbasov M."/>
            <person name="Kaur K."/>
            <person name="Hamwieh A."/>
            <person name="Solovyev V."/>
            <person name="Salamov A."/>
            <person name="Braich B."/>
            <person name="Kosarev P."/>
            <person name="Mahmoud A."/>
            <person name="Hajiyev E."/>
            <person name="Babayeva S."/>
            <person name="Izzatullayeva V."/>
            <person name="Mammadov A."/>
            <person name="Mammadov A."/>
            <person name="Sharifova S."/>
            <person name="Ojaghi J."/>
            <person name="Eynullazada K."/>
            <person name="Bayramov B."/>
            <person name="Abdulazimova A."/>
            <person name="Shahmuradov I."/>
        </authorList>
    </citation>
    <scope>NUCLEOTIDE SEQUENCE [LARGE SCALE GENOMIC DNA]</scope>
    <source>
        <strain evidence="2">cv. AG2017</strain>
        <tissue evidence="1">Leaf</tissue>
    </source>
</reference>
<protein>
    <submittedName>
        <fullName evidence="1">Uncharacterized protein</fullName>
    </submittedName>
</protein>
<dbReference type="Proteomes" id="UP000233551">
    <property type="component" value="Unassembled WGS sequence"/>
</dbReference>
<name>A0A2I0KGN0_PUNGR</name>
<evidence type="ECO:0000313" key="2">
    <source>
        <dbReference type="Proteomes" id="UP000233551"/>
    </source>
</evidence>
<comment type="caution">
    <text evidence="1">The sequence shown here is derived from an EMBL/GenBank/DDBJ whole genome shotgun (WGS) entry which is preliminary data.</text>
</comment>
<dbReference type="EMBL" id="PGOL01000648">
    <property type="protein sequence ID" value="PKI66996.1"/>
    <property type="molecule type" value="Genomic_DNA"/>
</dbReference>
<dbReference type="AlphaFoldDB" id="A0A2I0KGN0"/>
<sequence>MKGAVEASAKVATPKNQCWPATFNCGQEAASEGRNPSTSKHIPGRNSHQCLILWVVSQRPFGAEAAIVGFQ</sequence>
<organism evidence="1 2">
    <name type="scientific">Punica granatum</name>
    <name type="common">Pomegranate</name>
    <dbReference type="NCBI Taxonomy" id="22663"/>
    <lineage>
        <taxon>Eukaryota</taxon>
        <taxon>Viridiplantae</taxon>
        <taxon>Streptophyta</taxon>
        <taxon>Embryophyta</taxon>
        <taxon>Tracheophyta</taxon>
        <taxon>Spermatophyta</taxon>
        <taxon>Magnoliopsida</taxon>
        <taxon>eudicotyledons</taxon>
        <taxon>Gunneridae</taxon>
        <taxon>Pentapetalae</taxon>
        <taxon>rosids</taxon>
        <taxon>malvids</taxon>
        <taxon>Myrtales</taxon>
        <taxon>Lythraceae</taxon>
        <taxon>Punica</taxon>
    </lineage>
</organism>
<keyword evidence="2" id="KW-1185">Reference proteome</keyword>
<accession>A0A2I0KGN0</accession>
<evidence type="ECO:0000313" key="1">
    <source>
        <dbReference type="EMBL" id="PKI66996.1"/>
    </source>
</evidence>